<organism evidence="2 3">
    <name type="scientific">Streptomyces coryli</name>
    <dbReference type="NCBI Taxonomy" id="1128680"/>
    <lineage>
        <taxon>Bacteria</taxon>
        <taxon>Bacillati</taxon>
        <taxon>Actinomycetota</taxon>
        <taxon>Actinomycetes</taxon>
        <taxon>Kitasatosporales</taxon>
        <taxon>Streptomycetaceae</taxon>
        <taxon>Streptomyces</taxon>
    </lineage>
</organism>
<gene>
    <name evidence="2" type="ORF">G5C51_01480</name>
</gene>
<keyword evidence="3" id="KW-1185">Reference proteome</keyword>
<dbReference type="InterPro" id="IPR029058">
    <property type="entry name" value="AB_hydrolase_fold"/>
</dbReference>
<sequence>MLAHERFGSGEPLVLLHGVGHRRQAWEPVVARLAEHREVIVVDLPGHGESGRLRTGGRPAADAVRAQVVEFLAEQGLDRPHFAGNSLGGLIALEIAAAGGARSVTALSPAGFWSSRFDASYTIGLFGTMLAGATLVAPIAPRMVKSAFGRWVLLSWIAAKPSRLSPERALGDFRDFRRSAGIVFRYARGGAPFDEEMPEGVPVTVAWAGRDVVLPRYQRRRARRVLPAADHHLLPGCGHVPMSDDPERVADLILQGSAPVVPGRHLRAS</sequence>
<dbReference type="InterPro" id="IPR050228">
    <property type="entry name" value="Carboxylesterase_BioH"/>
</dbReference>
<evidence type="ECO:0000313" key="3">
    <source>
        <dbReference type="Proteomes" id="UP000481583"/>
    </source>
</evidence>
<dbReference type="SUPFAM" id="SSF53474">
    <property type="entry name" value="alpha/beta-Hydrolases"/>
    <property type="match status" value="1"/>
</dbReference>
<dbReference type="PRINTS" id="PR00111">
    <property type="entry name" value="ABHYDROLASE"/>
</dbReference>
<dbReference type="RefSeq" id="WP_165230172.1">
    <property type="nucleotide sequence ID" value="NZ_JAAKZV010000003.1"/>
</dbReference>
<dbReference type="AlphaFoldDB" id="A0A6G4TSY4"/>
<accession>A0A6G4TSY4</accession>
<dbReference type="Pfam" id="PF12697">
    <property type="entry name" value="Abhydrolase_6"/>
    <property type="match status" value="1"/>
</dbReference>
<reference evidence="2 3" key="1">
    <citation type="submission" date="2020-02" db="EMBL/GenBank/DDBJ databases">
        <title>Whole-genome analyses of novel actinobacteria.</title>
        <authorList>
            <person name="Sahin N."/>
        </authorList>
    </citation>
    <scope>NUCLEOTIDE SEQUENCE [LARGE SCALE GENOMIC DNA]</scope>
    <source>
        <strain evidence="2 3">A7024</strain>
    </source>
</reference>
<name>A0A6G4TSY4_9ACTN</name>
<dbReference type="EMBL" id="JAAKZV010000003">
    <property type="protein sequence ID" value="NGN62576.1"/>
    <property type="molecule type" value="Genomic_DNA"/>
</dbReference>
<dbReference type="PANTHER" id="PTHR43194:SF5">
    <property type="entry name" value="PIMELOYL-[ACYL-CARRIER PROTEIN] METHYL ESTER ESTERASE"/>
    <property type="match status" value="1"/>
</dbReference>
<comment type="caution">
    <text evidence="2">The sequence shown here is derived from an EMBL/GenBank/DDBJ whole genome shotgun (WGS) entry which is preliminary data.</text>
</comment>
<dbReference type="Proteomes" id="UP000481583">
    <property type="component" value="Unassembled WGS sequence"/>
</dbReference>
<dbReference type="Gene3D" id="3.40.50.1820">
    <property type="entry name" value="alpha/beta hydrolase"/>
    <property type="match status" value="1"/>
</dbReference>
<proteinExistence type="predicted"/>
<evidence type="ECO:0000259" key="1">
    <source>
        <dbReference type="Pfam" id="PF12697"/>
    </source>
</evidence>
<dbReference type="GO" id="GO:0016787">
    <property type="term" value="F:hydrolase activity"/>
    <property type="evidence" value="ECO:0007669"/>
    <property type="project" value="UniProtKB-KW"/>
</dbReference>
<dbReference type="InterPro" id="IPR000073">
    <property type="entry name" value="AB_hydrolase_1"/>
</dbReference>
<protein>
    <submittedName>
        <fullName evidence="2">Alpha/beta fold hydrolase</fullName>
    </submittedName>
</protein>
<dbReference type="PANTHER" id="PTHR43194">
    <property type="entry name" value="HYDROLASE ALPHA/BETA FOLD FAMILY"/>
    <property type="match status" value="1"/>
</dbReference>
<keyword evidence="2" id="KW-0378">Hydrolase</keyword>
<evidence type="ECO:0000313" key="2">
    <source>
        <dbReference type="EMBL" id="NGN62576.1"/>
    </source>
</evidence>
<feature type="domain" description="AB hydrolase-1" evidence="1">
    <location>
        <begin position="13"/>
        <end position="251"/>
    </location>
</feature>